<reference evidence="1" key="1">
    <citation type="submission" date="2021-02" db="EMBL/GenBank/DDBJ databases">
        <authorList>
            <consortium name="DOE Joint Genome Institute"/>
            <person name="Ahrendt S."/>
            <person name="Looney B.P."/>
            <person name="Miyauchi S."/>
            <person name="Morin E."/>
            <person name="Drula E."/>
            <person name="Courty P.E."/>
            <person name="Chicoki N."/>
            <person name="Fauchery L."/>
            <person name="Kohler A."/>
            <person name="Kuo A."/>
            <person name="Labutti K."/>
            <person name="Pangilinan J."/>
            <person name="Lipzen A."/>
            <person name="Riley R."/>
            <person name="Andreopoulos W."/>
            <person name="He G."/>
            <person name="Johnson J."/>
            <person name="Barry K.W."/>
            <person name="Grigoriev I.V."/>
            <person name="Nagy L."/>
            <person name="Hibbett D."/>
            <person name="Henrissat B."/>
            <person name="Matheny P.B."/>
            <person name="Labbe J."/>
            <person name="Martin F."/>
        </authorList>
    </citation>
    <scope>NUCLEOTIDE SEQUENCE</scope>
    <source>
        <strain evidence="1">FP105234-sp</strain>
    </source>
</reference>
<protein>
    <submittedName>
        <fullName evidence="1">Acetoin reductase family protein</fullName>
    </submittedName>
</protein>
<evidence type="ECO:0000313" key="1">
    <source>
        <dbReference type="EMBL" id="KAI0049328.1"/>
    </source>
</evidence>
<organism evidence="1 2">
    <name type="scientific">Auriscalpium vulgare</name>
    <dbReference type="NCBI Taxonomy" id="40419"/>
    <lineage>
        <taxon>Eukaryota</taxon>
        <taxon>Fungi</taxon>
        <taxon>Dikarya</taxon>
        <taxon>Basidiomycota</taxon>
        <taxon>Agaricomycotina</taxon>
        <taxon>Agaricomycetes</taxon>
        <taxon>Russulales</taxon>
        <taxon>Auriscalpiaceae</taxon>
        <taxon>Auriscalpium</taxon>
    </lineage>
</organism>
<sequence length="254" mass="26320">MSTKGVALVTGAARGIGRAIALRLAEDGFDVAINDLPGTQELAAVIQELSAKGRRVHSFEGDVTVEQDVKNMIKSTVDALGSLDVLVANAGILALDSVLTFTVEGAEKIFATNIRGVMLCYKYAAEQMIAQGRGGRIIAASSSSGKRGYNIGFAYSASKFAVRGLTQSAALELGQYGITVNAYAPGATETRMINALNNDQAAGGLTREAVTSALAIKRIGIPQDVASLVSFLASKEANYISGQTVSVDGGLNLS</sequence>
<evidence type="ECO:0000313" key="2">
    <source>
        <dbReference type="Proteomes" id="UP000814033"/>
    </source>
</evidence>
<proteinExistence type="predicted"/>
<gene>
    <name evidence="1" type="ORF">FA95DRAFT_891678</name>
</gene>
<dbReference type="EMBL" id="MU275874">
    <property type="protein sequence ID" value="KAI0049328.1"/>
    <property type="molecule type" value="Genomic_DNA"/>
</dbReference>
<comment type="caution">
    <text evidence="1">The sequence shown here is derived from an EMBL/GenBank/DDBJ whole genome shotgun (WGS) entry which is preliminary data.</text>
</comment>
<reference evidence="1" key="2">
    <citation type="journal article" date="2022" name="New Phytol.">
        <title>Evolutionary transition to the ectomycorrhizal habit in the genomes of a hyperdiverse lineage of mushroom-forming fungi.</title>
        <authorList>
            <person name="Looney B."/>
            <person name="Miyauchi S."/>
            <person name="Morin E."/>
            <person name="Drula E."/>
            <person name="Courty P.E."/>
            <person name="Kohler A."/>
            <person name="Kuo A."/>
            <person name="LaButti K."/>
            <person name="Pangilinan J."/>
            <person name="Lipzen A."/>
            <person name="Riley R."/>
            <person name="Andreopoulos W."/>
            <person name="He G."/>
            <person name="Johnson J."/>
            <person name="Nolan M."/>
            <person name="Tritt A."/>
            <person name="Barry K.W."/>
            <person name="Grigoriev I.V."/>
            <person name="Nagy L.G."/>
            <person name="Hibbett D."/>
            <person name="Henrissat B."/>
            <person name="Matheny P.B."/>
            <person name="Labbe J."/>
            <person name="Martin F.M."/>
        </authorList>
    </citation>
    <scope>NUCLEOTIDE SEQUENCE</scope>
    <source>
        <strain evidence="1">FP105234-sp</strain>
    </source>
</reference>
<name>A0ACB8S0I3_9AGAM</name>
<dbReference type="Proteomes" id="UP000814033">
    <property type="component" value="Unassembled WGS sequence"/>
</dbReference>
<accession>A0ACB8S0I3</accession>
<keyword evidence="2" id="KW-1185">Reference proteome</keyword>